<dbReference type="InterPro" id="IPR001063">
    <property type="entry name" value="Ribosomal_uL22"/>
</dbReference>
<dbReference type="PANTHER" id="PTHR13501">
    <property type="entry name" value="CHLOROPLAST 50S RIBOSOMAL PROTEIN L22-RELATED"/>
    <property type="match status" value="1"/>
</dbReference>
<comment type="similarity">
    <text evidence="2 10 11">Belongs to the universal ribosomal protein uL22 family.</text>
</comment>
<dbReference type="Proteomes" id="UP000594468">
    <property type="component" value="Chromosome"/>
</dbReference>
<dbReference type="CDD" id="cd00336">
    <property type="entry name" value="Ribosomal_L22"/>
    <property type="match status" value="1"/>
</dbReference>
<dbReference type="InterPro" id="IPR036394">
    <property type="entry name" value="Ribosomal_uL22_sf"/>
</dbReference>
<dbReference type="EMBL" id="CP062983">
    <property type="protein sequence ID" value="QPC85177.1"/>
    <property type="molecule type" value="Genomic_DNA"/>
</dbReference>
<dbReference type="InterPro" id="IPR005727">
    <property type="entry name" value="Ribosomal_uL22_bac/chlpt-type"/>
</dbReference>
<evidence type="ECO:0000313" key="14">
    <source>
        <dbReference type="EMBL" id="QPC85177.1"/>
    </source>
</evidence>
<evidence type="ECO:0000256" key="3">
    <source>
        <dbReference type="ARBA" id="ARBA00011838"/>
    </source>
</evidence>
<dbReference type="InterPro" id="IPR047867">
    <property type="entry name" value="Ribosomal_uL22_bac/org-type"/>
</dbReference>
<dbReference type="KEGG" id="pmet:G4Y79_10645"/>
<dbReference type="GO" id="GO:0006412">
    <property type="term" value="P:translation"/>
    <property type="evidence" value="ECO:0007669"/>
    <property type="project" value="UniProtKB-UniRule"/>
</dbReference>
<protein>
    <recommendedName>
        <fullName evidence="9 10">Large ribosomal subunit protein uL22</fullName>
    </recommendedName>
</protein>
<keyword evidence="4 10" id="KW-0699">rRNA-binding</keyword>
<accession>A0A7S8EDW7</accession>
<comment type="function">
    <text evidence="8">This protein binds specifically to 23S rRNA; its binding is stimulated by other ribosomal proteins, e.g. L4, L17, and L20. It is important during the early stages of 50S assembly. It makes multiple contacts with different domains of the 23S rRNA in the assembled 50S subunit and ribosome.</text>
</comment>
<keyword evidence="5 10" id="KW-0694">RNA-binding</keyword>
<evidence type="ECO:0000313" key="15">
    <source>
        <dbReference type="Proteomes" id="UP000594468"/>
    </source>
</evidence>
<evidence type="ECO:0000256" key="8">
    <source>
        <dbReference type="ARBA" id="ARBA00025084"/>
    </source>
</evidence>
<reference evidence="14 15" key="1">
    <citation type="submission" date="2020-02" db="EMBL/GenBank/DDBJ databases">
        <authorList>
            <person name="Zheng R.K."/>
            <person name="Sun C.M."/>
        </authorList>
    </citation>
    <scope>NUCLEOTIDE SEQUENCE [LARGE SCALE GENOMIC DNA]</scope>
    <source>
        <strain evidence="15">rifampicinis</strain>
    </source>
</reference>
<organism evidence="14 15">
    <name type="scientific">Phototrophicus methaneseepsis</name>
    <dbReference type="NCBI Taxonomy" id="2710758"/>
    <lineage>
        <taxon>Bacteria</taxon>
        <taxon>Bacillati</taxon>
        <taxon>Chloroflexota</taxon>
        <taxon>Candidatus Thermofontia</taxon>
        <taxon>Phototrophicales</taxon>
        <taxon>Phototrophicaceae</taxon>
        <taxon>Phototrophicus</taxon>
    </lineage>
</organism>
<keyword evidence="7 10" id="KW-0687">Ribonucleoprotein</keyword>
<dbReference type="Pfam" id="PF00237">
    <property type="entry name" value="Ribosomal_L22"/>
    <property type="match status" value="1"/>
</dbReference>
<dbReference type="GO" id="GO:0022625">
    <property type="term" value="C:cytosolic large ribosomal subunit"/>
    <property type="evidence" value="ECO:0007669"/>
    <property type="project" value="TreeGrafter"/>
</dbReference>
<gene>
    <name evidence="10 14" type="primary">rplV</name>
    <name evidence="14" type="ORF">G4Y79_10645</name>
</gene>
<dbReference type="SUPFAM" id="SSF54843">
    <property type="entry name" value="Ribosomal protein L22"/>
    <property type="match status" value="1"/>
</dbReference>
<proteinExistence type="inferred from homology"/>
<evidence type="ECO:0000256" key="7">
    <source>
        <dbReference type="ARBA" id="ARBA00023274"/>
    </source>
</evidence>
<evidence type="ECO:0000256" key="10">
    <source>
        <dbReference type="HAMAP-Rule" id="MF_01331"/>
    </source>
</evidence>
<dbReference type="HAMAP" id="MF_01331_B">
    <property type="entry name" value="Ribosomal_uL22_B"/>
    <property type="match status" value="1"/>
</dbReference>
<evidence type="ECO:0000256" key="9">
    <source>
        <dbReference type="ARBA" id="ARBA00035207"/>
    </source>
</evidence>
<comment type="subunit">
    <text evidence="3 10 12">Part of the 50S ribosomal subunit.</text>
</comment>
<keyword evidence="15" id="KW-1185">Reference proteome</keyword>
<comment type="function">
    <text evidence="10 13">This protein binds specifically to 23S rRNA; its binding is stimulated by other ribosomal proteins, e.g., L4, L17, and L20. It is important during the early stages of 50S assembly. It makes multiple contacts with different domains of the 23S rRNA in the assembled 50S subunit and ribosome.</text>
</comment>
<evidence type="ECO:0000256" key="11">
    <source>
        <dbReference type="RuleBase" id="RU004005"/>
    </source>
</evidence>
<keyword evidence="6 10" id="KW-0689">Ribosomal protein</keyword>
<dbReference type="GO" id="GO:0003735">
    <property type="term" value="F:structural constituent of ribosome"/>
    <property type="evidence" value="ECO:0007669"/>
    <property type="project" value="InterPro"/>
</dbReference>
<dbReference type="Gene3D" id="3.90.470.10">
    <property type="entry name" value="Ribosomal protein L22/L17"/>
    <property type="match status" value="1"/>
</dbReference>
<evidence type="ECO:0000256" key="1">
    <source>
        <dbReference type="ARBA" id="ARBA00003478"/>
    </source>
</evidence>
<evidence type="ECO:0000256" key="13">
    <source>
        <dbReference type="RuleBase" id="RU004008"/>
    </source>
</evidence>
<dbReference type="PANTHER" id="PTHR13501:SF8">
    <property type="entry name" value="LARGE RIBOSOMAL SUBUNIT PROTEIN UL22M"/>
    <property type="match status" value="1"/>
</dbReference>
<sequence length="113" mass="12882">MDVKAKTRFLPISSQKLALVCDKVRGMGAEEALVVLNYMPHKGADFVRKTVASAMANAENNFELDRDDLYISAIWSGEGPRLKRYKAGARGRYKPRVRRLSHLWVTLSEREEE</sequence>
<dbReference type="NCBIfam" id="TIGR01044">
    <property type="entry name" value="rplV_bact"/>
    <property type="match status" value="1"/>
</dbReference>
<evidence type="ECO:0000256" key="4">
    <source>
        <dbReference type="ARBA" id="ARBA00022730"/>
    </source>
</evidence>
<evidence type="ECO:0000256" key="6">
    <source>
        <dbReference type="ARBA" id="ARBA00022980"/>
    </source>
</evidence>
<dbReference type="AlphaFoldDB" id="A0A7S8EDW7"/>
<evidence type="ECO:0000256" key="12">
    <source>
        <dbReference type="RuleBase" id="RU004006"/>
    </source>
</evidence>
<name>A0A7S8EDW7_9CHLR</name>
<evidence type="ECO:0000256" key="2">
    <source>
        <dbReference type="ARBA" id="ARBA00009451"/>
    </source>
</evidence>
<comment type="function">
    <text evidence="1 10">The globular domain of the protein is located near the polypeptide exit tunnel on the outside of the subunit, while an extended beta-hairpin is found that lines the wall of the exit tunnel in the center of the 70S ribosome.</text>
</comment>
<evidence type="ECO:0000256" key="5">
    <source>
        <dbReference type="ARBA" id="ARBA00022884"/>
    </source>
</evidence>
<dbReference type="GO" id="GO:0019843">
    <property type="term" value="F:rRNA binding"/>
    <property type="evidence" value="ECO:0007669"/>
    <property type="project" value="UniProtKB-UniRule"/>
</dbReference>